<proteinExistence type="predicted"/>
<name>A0ACB9IA81_9ASTR</name>
<organism evidence="1 2">
    <name type="scientific">Smallanthus sonchifolius</name>
    <dbReference type="NCBI Taxonomy" id="185202"/>
    <lineage>
        <taxon>Eukaryota</taxon>
        <taxon>Viridiplantae</taxon>
        <taxon>Streptophyta</taxon>
        <taxon>Embryophyta</taxon>
        <taxon>Tracheophyta</taxon>
        <taxon>Spermatophyta</taxon>
        <taxon>Magnoliopsida</taxon>
        <taxon>eudicotyledons</taxon>
        <taxon>Gunneridae</taxon>
        <taxon>Pentapetalae</taxon>
        <taxon>asterids</taxon>
        <taxon>campanulids</taxon>
        <taxon>Asterales</taxon>
        <taxon>Asteraceae</taxon>
        <taxon>Asteroideae</taxon>
        <taxon>Heliantheae alliance</taxon>
        <taxon>Millerieae</taxon>
        <taxon>Smallanthus</taxon>
    </lineage>
</organism>
<gene>
    <name evidence="1" type="ORF">L1987_26923</name>
</gene>
<dbReference type="Proteomes" id="UP001056120">
    <property type="component" value="Linkage Group LG09"/>
</dbReference>
<sequence length="118" mass="13237">MPSPAADFNFDSTSTSPYATAPSSPNILFPKFFYSTPTSPTHSSTDQKNEDLEEADHMDFAFDFSGQLERPFISDADALFDGGKIKPLEPTPPLHSPNQIHRQGNFKRHLGERERRLP</sequence>
<evidence type="ECO:0000313" key="2">
    <source>
        <dbReference type="Proteomes" id="UP001056120"/>
    </source>
</evidence>
<evidence type="ECO:0000313" key="1">
    <source>
        <dbReference type="EMBL" id="KAI3804982.1"/>
    </source>
</evidence>
<reference evidence="2" key="1">
    <citation type="journal article" date="2022" name="Mol. Ecol. Resour.">
        <title>The genomes of chicory, endive, great burdock and yacon provide insights into Asteraceae palaeo-polyploidization history and plant inulin production.</title>
        <authorList>
            <person name="Fan W."/>
            <person name="Wang S."/>
            <person name="Wang H."/>
            <person name="Wang A."/>
            <person name="Jiang F."/>
            <person name="Liu H."/>
            <person name="Zhao H."/>
            <person name="Xu D."/>
            <person name="Zhang Y."/>
        </authorList>
    </citation>
    <scope>NUCLEOTIDE SEQUENCE [LARGE SCALE GENOMIC DNA]</scope>
    <source>
        <strain evidence="2">cv. Yunnan</strain>
    </source>
</reference>
<accession>A0ACB9IA81</accession>
<keyword evidence="2" id="KW-1185">Reference proteome</keyword>
<dbReference type="EMBL" id="CM042026">
    <property type="protein sequence ID" value="KAI3804982.1"/>
    <property type="molecule type" value="Genomic_DNA"/>
</dbReference>
<comment type="caution">
    <text evidence="1">The sequence shown here is derived from an EMBL/GenBank/DDBJ whole genome shotgun (WGS) entry which is preliminary data.</text>
</comment>
<protein>
    <submittedName>
        <fullName evidence="1">Uncharacterized protein</fullName>
    </submittedName>
</protein>
<reference evidence="1 2" key="2">
    <citation type="journal article" date="2022" name="Mol. Ecol. Resour.">
        <title>The genomes of chicory, endive, great burdock and yacon provide insights into Asteraceae paleo-polyploidization history and plant inulin production.</title>
        <authorList>
            <person name="Fan W."/>
            <person name="Wang S."/>
            <person name="Wang H."/>
            <person name="Wang A."/>
            <person name="Jiang F."/>
            <person name="Liu H."/>
            <person name="Zhao H."/>
            <person name="Xu D."/>
            <person name="Zhang Y."/>
        </authorList>
    </citation>
    <scope>NUCLEOTIDE SEQUENCE [LARGE SCALE GENOMIC DNA]</scope>
    <source>
        <strain evidence="2">cv. Yunnan</strain>
        <tissue evidence="1">Leaves</tissue>
    </source>
</reference>